<keyword evidence="3" id="KW-1185">Reference proteome</keyword>
<comment type="caution">
    <text evidence="1">The sequence shown here is derived from an EMBL/GenBank/DDBJ whole genome shotgun (WGS) entry which is preliminary data.</text>
</comment>
<dbReference type="Gene3D" id="1.25.40.10">
    <property type="entry name" value="Tetratricopeptide repeat domain"/>
    <property type="match status" value="1"/>
</dbReference>
<dbReference type="PROSITE" id="PS50293">
    <property type="entry name" value="TPR_REGION"/>
    <property type="match status" value="1"/>
</dbReference>
<dbReference type="AlphaFoldDB" id="A0A815PIC1"/>
<dbReference type="InterPro" id="IPR011990">
    <property type="entry name" value="TPR-like_helical_dom_sf"/>
</dbReference>
<gene>
    <name evidence="1" type="ORF">GPM918_LOCUS34673</name>
    <name evidence="2" type="ORF">SRO942_LOCUS35375</name>
</gene>
<name>A0A815PIC1_9BILA</name>
<dbReference type="Proteomes" id="UP000681722">
    <property type="component" value="Unassembled WGS sequence"/>
</dbReference>
<accession>A0A815PIC1</accession>
<reference evidence="1" key="1">
    <citation type="submission" date="2021-02" db="EMBL/GenBank/DDBJ databases">
        <authorList>
            <person name="Nowell W R."/>
        </authorList>
    </citation>
    <scope>NUCLEOTIDE SEQUENCE</scope>
</reference>
<organism evidence="1 3">
    <name type="scientific">Didymodactylos carnosus</name>
    <dbReference type="NCBI Taxonomy" id="1234261"/>
    <lineage>
        <taxon>Eukaryota</taxon>
        <taxon>Metazoa</taxon>
        <taxon>Spiralia</taxon>
        <taxon>Gnathifera</taxon>
        <taxon>Rotifera</taxon>
        <taxon>Eurotatoria</taxon>
        <taxon>Bdelloidea</taxon>
        <taxon>Philodinida</taxon>
        <taxon>Philodinidae</taxon>
        <taxon>Didymodactylos</taxon>
    </lineage>
</organism>
<proteinExistence type="predicted"/>
<dbReference type="SUPFAM" id="SSF48452">
    <property type="entry name" value="TPR-like"/>
    <property type="match status" value="1"/>
</dbReference>
<evidence type="ECO:0000313" key="2">
    <source>
        <dbReference type="EMBL" id="CAF4323064.1"/>
    </source>
</evidence>
<protein>
    <recommendedName>
        <fullName evidence="4">Tetratricopeptide repeat protein</fullName>
    </recommendedName>
</protein>
<sequence length="150" mass="17342">MPGHGRLPKCYTAVDDENEIIDGRIPIVFECGLVRRNNNKIRILDLGTTFRVKAIEFNDEYHHAWIVKLEVYDSGTIGKDFLDLERNIMPEKSNSIILANLLFIMGYRTKAENYLNQISDVEDAALVHFTLAEIHYNRGDYDLALEHFQI</sequence>
<dbReference type="Proteomes" id="UP000663829">
    <property type="component" value="Unassembled WGS sequence"/>
</dbReference>
<evidence type="ECO:0000313" key="3">
    <source>
        <dbReference type="Proteomes" id="UP000663829"/>
    </source>
</evidence>
<evidence type="ECO:0008006" key="4">
    <source>
        <dbReference type="Google" id="ProtNLM"/>
    </source>
</evidence>
<dbReference type="EMBL" id="CAJNOQ010019394">
    <property type="protein sequence ID" value="CAF1449321.1"/>
    <property type="molecule type" value="Genomic_DNA"/>
</dbReference>
<evidence type="ECO:0000313" key="1">
    <source>
        <dbReference type="EMBL" id="CAF1449321.1"/>
    </source>
</evidence>
<dbReference type="EMBL" id="CAJOBC010084840">
    <property type="protein sequence ID" value="CAF4323064.1"/>
    <property type="molecule type" value="Genomic_DNA"/>
</dbReference>